<organism evidence="2 3">
    <name type="scientific">Meloidogyne hapla</name>
    <name type="common">Root-knot nematode worm</name>
    <dbReference type="NCBI Taxonomy" id="6305"/>
    <lineage>
        <taxon>Eukaryota</taxon>
        <taxon>Metazoa</taxon>
        <taxon>Ecdysozoa</taxon>
        <taxon>Nematoda</taxon>
        <taxon>Chromadorea</taxon>
        <taxon>Rhabditida</taxon>
        <taxon>Tylenchina</taxon>
        <taxon>Tylenchomorpha</taxon>
        <taxon>Tylenchoidea</taxon>
        <taxon>Meloidogynidae</taxon>
        <taxon>Meloidogyninae</taxon>
        <taxon>Meloidogyne</taxon>
    </lineage>
</organism>
<evidence type="ECO:0000313" key="2">
    <source>
        <dbReference type="Proteomes" id="UP000095281"/>
    </source>
</evidence>
<dbReference type="AlphaFoldDB" id="A0A1I8B022"/>
<feature type="region of interest" description="Disordered" evidence="1">
    <location>
        <begin position="1"/>
        <end position="25"/>
    </location>
</feature>
<accession>A0A1I8B022</accession>
<protein>
    <submittedName>
        <fullName evidence="3">Uncharacterized protein</fullName>
    </submittedName>
</protein>
<dbReference type="WBParaSite" id="MhA1_Contig1161.frz3.gene6">
    <property type="protein sequence ID" value="MhA1_Contig1161.frz3.gene6"/>
    <property type="gene ID" value="MhA1_Contig1161.frz3.gene6"/>
</dbReference>
<name>A0A1I8B022_MELHA</name>
<dbReference type="Proteomes" id="UP000095281">
    <property type="component" value="Unplaced"/>
</dbReference>
<feature type="compositionally biased region" description="Polar residues" evidence="1">
    <location>
        <begin position="9"/>
        <end position="19"/>
    </location>
</feature>
<evidence type="ECO:0000313" key="3">
    <source>
        <dbReference type="WBParaSite" id="MhA1_Contig1161.frz3.gene6"/>
    </source>
</evidence>
<reference evidence="3" key="1">
    <citation type="submission" date="2016-11" db="UniProtKB">
        <authorList>
            <consortium name="WormBaseParasite"/>
        </authorList>
    </citation>
    <scope>IDENTIFICATION</scope>
</reference>
<evidence type="ECO:0000256" key="1">
    <source>
        <dbReference type="SAM" id="MobiDB-lite"/>
    </source>
</evidence>
<proteinExistence type="predicted"/>
<keyword evidence="2" id="KW-1185">Reference proteome</keyword>
<sequence>MIDDCRVKSGQNPGPSSDESAQEEECYVQPLPQNARSTMYTEKFPIDLDLYQPIKMRDVADLYQEYRYLREVEPDCPSLDISDITLEEVYERTGISFQTERNFFKLAEQNFAQFAKQKYPQKQQELQHFCNGGSIPQNEIKREVASPIINTFSVESNK</sequence>